<evidence type="ECO:0000313" key="11">
    <source>
        <dbReference type="EMBL" id="KAJ7688297.1"/>
    </source>
</evidence>
<feature type="transmembrane region" description="Helical" evidence="7">
    <location>
        <begin position="18"/>
        <end position="38"/>
    </location>
</feature>
<dbReference type="InterPro" id="IPR001117">
    <property type="entry name" value="Cu-oxidase_2nd"/>
</dbReference>
<dbReference type="InterPro" id="IPR011707">
    <property type="entry name" value="Cu-oxidase-like_N"/>
</dbReference>
<feature type="domain" description="Plastocyanin-like" evidence="8">
    <location>
        <begin position="224"/>
        <end position="374"/>
    </location>
</feature>
<dbReference type="PANTHER" id="PTHR11709:SF511">
    <property type="entry name" value="LACCASE"/>
    <property type="match status" value="1"/>
</dbReference>
<dbReference type="InterPro" id="IPR045087">
    <property type="entry name" value="Cu-oxidase_fam"/>
</dbReference>
<dbReference type="GO" id="GO:0016491">
    <property type="term" value="F:oxidoreductase activity"/>
    <property type="evidence" value="ECO:0007669"/>
    <property type="project" value="UniProtKB-KW"/>
</dbReference>
<evidence type="ECO:0000256" key="7">
    <source>
        <dbReference type="SAM" id="Phobius"/>
    </source>
</evidence>
<dbReference type="SUPFAM" id="SSF49503">
    <property type="entry name" value="Cupredoxins"/>
    <property type="match status" value="3"/>
</dbReference>
<evidence type="ECO:0000256" key="5">
    <source>
        <dbReference type="ARBA" id="ARBA00023157"/>
    </source>
</evidence>
<dbReference type="EMBL" id="JARKIE010000080">
    <property type="protein sequence ID" value="KAJ7688297.1"/>
    <property type="molecule type" value="Genomic_DNA"/>
</dbReference>
<keyword evidence="5" id="KW-1015">Disulfide bond</keyword>
<feature type="domain" description="Plastocyanin-like" evidence="10">
    <location>
        <begin position="106"/>
        <end position="212"/>
    </location>
</feature>
<sequence>MSDAHQRAPVPAAGDLPALWRCPLTMSVVICLLILITLDPSFIPEIYKASWRMFSFLRTTALSIMVFKLSASLALLPFIIGQVFAADVYYDIPITNAVVAPDGFSRAAIQAGTFPGPHVIASKGDVLHLNVSNELHDPTMRRSTSIHWHGIFQDRTASEDGPSFVNQCPIAPGAFYQYNFPLFNQTGTYWFHSHLSTQYIDGERGVLVIYPDDPQKNLWDVDDESTIITLADWYHTPAEQLMAQFKLDGHEPVPDSGLINGAGRYVGGPAIPWSVINVVAGKRYRLRVINISGYAAYTFSIDGHTFDVIETDGIATVPLTVSSFMIHAAQRYSVVLHANSVPNNYWIRAPMTAQGTSKTLDKDNVKAILRYAGAPIADPVTSTGGGSLLQEYQLATLINPGAPGGSAPADHVIDLSFDTAGSGIWEINGIVYTPPTLPTLLTIINGGTTASDFNVSEHTFILVQNEVVELRIHGAQHGITHPFHLHGHAFDIVQSAAGPVNYVNPPRRDVIGVEAGGVVIRFRADNPGPWFLHCHIDWHLEAGLAVVFAEAPAEEREGPQSEIITPQWLDLCPAYYALPEDEQ</sequence>
<keyword evidence="7" id="KW-0812">Transmembrane</keyword>
<evidence type="ECO:0000256" key="3">
    <source>
        <dbReference type="ARBA" id="ARBA00023002"/>
    </source>
</evidence>
<evidence type="ECO:0000259" key="10">
    <source>
        <dbReference type="Pfam" id="PF07732"/>
    </source>
</evidence>
<evidence type="ECO:0000256" key="2">
    <source>
        <dbReference type="ARBA" id="ARBA00022723"/>
    </source>
</evidence>
<dbReference type="PROSITE" id="PS00079">
    <property type="entry name" value="MULTICOPPER_OXIDASE1"/>
    <property type="match status" value="1"/>
</dbReference>
<dbReference type="InterPro" id="IPR033138">
    <property type="entry name" value="Cu_oxidase_CS"/>
</dbReference>
<protein>
    <submittedName>
        <fullName evidence="11">Laccase</fullName>
    </submittedName>
</protein>
<proteinExistence type="inferred from homology"/>
<keyword evidence="6" id="KW-0325">Glycoprotein</keyword>
<keyword evidence="4" id="KW-0186">Copper</keyword>
<comment type="caution">
    <text evidence="11">The sequence shown here is derived from an EMBL/GenBank/DDBJ whole genome shotgun (WGS) entry which is preliminary data.</text>
</comment>
<dbReference type="Pfam" id="PF07732">
    <property type="entry name" value="Cu-oxidase_3"/>
    <property type="match status" value="1"/>
</dbReference>
<feature type="transmembrane region" description="Helical" evidence="7">
    <location>
        <begin position="59"/>
        <end position="80"/>
    </location>
</feature>
<dbReference type="FunFam" id="2.60.40.420:FF:000045">
    <property type="entry name" value="Laccase 2"/>
    <property type="match status" value="1"/>
</dbReference>
<keyword evidence="2" id="KW-0479">Metal-binding</keyword>
<accession>A0AAD7DCT2</accession>
<dbReference type="GO" id="GO:0005507">
    <property type="term" value="F:copper ion binding"/>
    <property type="evidence" value="ECO:0007669"/>
    <property type="project" value="InterPro"/>
</dbReference>
<dbReference type="CDD" id="cd13903">
    <property type="entry name" value="CuRO_3_Tv-LCC_like"/>
    <property type="match status" value="1"/>
</dbReference>
<dbReference type="InterPro" id="IPR011706">
    <property type="entry name" value="Cu-oxidase_C"/>
</dbReference>
<keyword evidence="3" id="KW-0560">Oxidoreductase</keyword>
<comment type="similarity">
    <text evidence="1">Belongs to the multicopper oxidase family.</text>
</comment>
<keyword evidence="7" id="KW-1133">Transmembrane helix</keyword>
<reference evidence="11" key="1">
    <citation type="submission" date="2023-03" db="EMBL/GenBank/DDBJ databases">
        <title>Massive genome expansion in bonnet fungi (Mycena s.s.) driven by repeated elements and novel gene families across ecological guilds.</title>
        <authorList>
            <consortium name="Lawrence Berkeley National Laboratory"/>
            <person name="Harder C.B."/>
            <person name="Miyauchi S."/>
            <person name="Viragh M."/>
            <person name="Kuo A."/>
            <person name="Thoen E."/>
            <person name="Andreopoulos B."/>
            <person name="Lu D."/>
            <person name="Skrede I."/>
            <person name="Drula E."/>
            <person name="Henrissat B."/>
            <person name="Morin E."/>
            <person name="Kohler A."/>
            <person name="Barry K."/>
            <person name="LaButti K."/>
            <person name="Morin E."/>
            <person name="Salamov A."/>
            <person name="Lipzen A."/>
            <person name="Mereny Z."/>
            <person name="Hegedus B."/>
            <person name="Baldrian P."/>
            <person name="Stursova M."/>
            <person name="Weitz H."/>
            <person name="Taylor A."/>
            <person name="Grigoriev I.V."/>
            <person name="Nagy L.G."/>
            <person name="Martin F."/>
            <person name="Kauserud H."/>
        </authorList>
    </citation>
    <scope>NUCLEOTIDE SEQUENCE</scope>
    <source>
        <strain evidence="11">CBHHK067</strain>
    </source>
</reference>
<evidence type="ECO:0000256" key="1">
    <source>
        <dbReference type="ARBA" id="ARBA00010609"/>
    </source>
</evidence>
<dbReference type="Gene3D" id="2.60.40.420">
    <property type="entry name" value="Cupredoxins - blue copper proteins"/>
    <property type="match status" value="3"/>
</dbReference>
<organism evidence="11 12">
    <name type="scientific">Mycena rosella</name>
    <name type="common">Pink bonnet</name>
    <name type="synonym">Agaricus rosellus</name>
    <dbReference type="NCBI Taxonomy" id="1033263"/>
    <lineage>
        <taxon>Eukaryota</taxon>
        <taxon>Fungi</taxon>
        <taxon>Dikarya</taxon>
        <taxon>Basidiomycota</taxon>
        <taxon>Agaricomycotina</taxon>
        <taxon>Agaricomycetes</taxon>
        <taxon>Agaricomycetidae</taxon>
        <taxon>Agaricales</taxon>
        <taxon>Marasmiineae</taxon>
        <taxon>Mycenaceae</taxon>
        <taxon>Mycena</taxon>
    </lineage>
</organism>
<dbReference type="Pfam" id="PF07731">
    <property type="entry name" value="Cu-oxidase_2"/>
    <property type="match status" value="1"/>
</dbReference>
<evidence type="ECO:0000259" key="8">
    <source>
        <dbReference type="Pfam" id="PF00394"/>
    </source>
</evidence>
<dbReference type="InterPro" id="IPR008972">
    <property type="entry name" value="Cupredoxin"/>
</dbReference>
<dbReference type="PROSITE" id="PS00080">
    <property type="entry name" value="MULTICOPPER_OXIDASE2"/>
    <property type="match status" value="1"/>
</dbReference>
<evidence type="ECO:0000256" key="6">
    <source>
        <dbReference type="ARBA" id="ARBA00023180"/>
    </source>
</evidence>
<evidence type="ECO:0000259" key="9">
    <source>
        <dbReference type="Pfam" id="PF07731"/>
    </source>
</evidence>
<keyword evidence="12" id="KW-1185">Reference proteome</keyword>
<keyword evidence="7" id="KW-0472">Membrane</keyword>
<name>A0AAD7DCT2_MYCRO</name>
<gene>
    <name evidence="11" type="ORF">B0H17DRAFT_1203105</name>
</gene>
<dbReference type="InterPro" id="IPR002355">
    <property type="entry name" value="Cu_oxidase_Cu_BS"/>
</dbReference>
<feature type="domain" description="Plastocyanin-like" evidence="9">
    <location>
        <begin position="432"/>
        <end position="553"/>
    </location>
</feature>
<evidence type="ECO:0000313" key="12">
    <source>
        <dbReference type="Proteomes" id="UP001221757"/>
    </source>
</evidence>
<dbReference type="Proteomes" id="UP001221757">
    <property type="component" value="Unassembled WGS sequence"/>
</dbReference>
<dbReference type="Pfam" id="PF00394">
    <property type="entry name" value="Cu-oxidase"/>
    <property type="match status" value="1"/>
</dbReference>
<dbReference type="AlphaFoldDB" id="A0AAD7DCT2"/>
<dbReference type="PANTHER" id="PTHR11709">
    <property type="entry name" value="MULTI-COPPER OXIDASE"/>
    <property type="match status" value="1"/>
</dbReference>
<evidence type="ECO:0000256" key="4">
    <source>
        <dbReference type="ARBA" id="ARBA00023008"/>
    </source>
</evidence>